<dbReference type="GeneID" id="9817424"/>
<protein>
    <submittedName>
        <fullName evidence="2">Uncharacterized protein</fullName>
    </submittedName>
</protein>
<dbReference type="AlphaFoldDB" id="A0A6A5G3F2"/>
<accession>A0A6A5G3F2</accession>
<sequence length="247" mass="27041">MSPSPHGFKVNTTTSTNPGTKYQDSGALTTLELFKAVNAQFPMTIKPETSAKMSPFGFKVSPTTSTTPESEYQDSGALTTLELFNAVNAQCQMTSKPETSAKMSPFGFKVNTTTSTTPRSEYQDSGALTTLELFNAVNAQCQMLNNSETSREIAPNPHGFKVTTSSTTPRTGYQDSGALSTLQLFNAVNAQCQIASNASRKRLRRAEKNKKLTVQAPTRFSDGSEIFFFMELFHLIRQGFERSDPNP</sequence>
<evidence type="ECO:0000313" key="3">
    <source>
        <dbReference type="Proteomes" id="UP000483820"/>
    </source>
</evidence>
<evidence type="ECO:0000256" key="1">
    <source>
        <dbReference type="SAM" id="MobiDB-lite"/>
    </source>
</evidence>
<feature type="compositionally biased region" description="Polar residues" evidence="1">
    <location>
        <begin position="10"/>
        <end position="24"/>
    </location>
</feature>
<comment type="caution">
    <text evidence="2">The sequence shown here is derived from an EMBL/GenBank/DDBJ whole genome shotgun (WGS) entry which is preliminary data.</text>
</comment>
<gene>
    <name evidence="2" type="ORF">GCK72_025894</name>
</gene>
<dbReference type="CTD" id="9817424"/>
<dbReference type="EMBL" id="WUAV01000006">
    <property type="protein sequence ID" value="KAF1749426.1"/>
    <property type="molecule type" value="Genomic_DNA"/>
</dbReference>
<reference evidence="2 3" key="1">
    <citation type="submission" date="2019-12" db="EMBL/GenBank/DDBJ databases">
        <title>Chromosome-level assembly of the Caenorhabditis remanei genome.</title>
        <authorList>
            <person name="Teterina A.A."/>
            <person name="Willis J.H."/>
            <person name="Phillips P.C."/>
        </authorList>
    </citation>
    <scope>NUCLEOTIDE SEQUENCE [LARGE SCALE GENOMIC DNA]</scope>
    <source>
        <strain evidence="2 3">PX506</strain>
        <tissue evidence="2">Whole organism</tissue>
    </source>
</reference>
<feature type="region of interest" description="Disordered" evidence="1">
    <location>
        <begin position="1"/>
        <end position="24"/>
    </location>
</feature>
<name>A0A6A5G3F2_CAERE</name>
<organism evidence="2 3">
    <name type="scientific">Caenorhabditis remanei</name>
    <name type="common">Caenorhabditis vulgaris</name>
    <dbReference type="NCBI Taxonomy" id="31234"/>
    <lineage>
        <taxon>Eukaryota</taxon>
        <taxon>Metazoa</taxon>
        <taxon>Ecdysozoa</taxon>
        <taxon>Nematoda</taxon>
        <taxon>Chromadorea</taxon>
        <taxon>Rhabditida</taxon>
        <taxon>Rhabditina</taxon>
        <taxon>Rhabditomorpha</taxon>
        <taxon>Rhabditoidea</taxon>
        <taxon>Rhabditidae</taxon>
        <taxon>Peloderinae</taxon>
        <taxon>Caenorhabditis</taxon>
    </lineage>
</organism>
<dbReference type="RefSeq" id="XP_053580105.1">
    <property type="nucleotide sequence ID" value="XM_053736539.1"/>
</dbReference>
<dbReference type="KEGG" id="crq:GCK72_025894"/>
<evidence type="ECO:0000313" key="2">
    <source>
        <dbReference type="EMBL" id="KAF1749426.1"/>
    </source>
</evidence>
<feature type="region of interest" description="Disordered" evidence="1">
    <location>
        <begin position="149"/>
        <end position="170"/>
    </location>
</feature>
<dbReference type="Proteomes" id="UP000483820">
    <property type="component" value="Chromosome X"/>
</dbReference>
<proteinExistence type="predicted"/>